<dbReference type="InterPro" id="IPR036442">
    <property type="entry name" value="ProQ/FinO_sf"/>
</dbReference>
<dbReference type="RefSeq" id="WP_085453347.1">
    <property type="nucleotide sequence ID" value="NZ_ADIZ01000046.1"/>
</dbReference>
<dbReference type="InterPro" id="IPR021065">
    <property type="entry name" value="Fertility_inhibition_FinO_N"/>
</dbReference>
<evidence type="ECO:0000256" key="10">
    <source>
        <dbReference type="SAM" id="MobiDB-lite"/>
    </source>
</evidence>
<dbReference type="NCBIfam" id="NF010317">
    <property type="entry name" value="PRK13754.1"/>
    <property type="match status" value="1"/>
</dbReference>
<keyword evidence="3" id="KW-0678">Repressor</keyword>
<name>A0A1X3ITK3_ECOLX</name>
<proteinExistence type="inferred from homology"/>
<evidence type="ECO:0000256" key="6">
    <source>
        <dbReference type="ARBA" id="ARBA00023015"/>
    </source>
</evidence>
<feature type="compositionally biased region" description="Low complexity" evidence="10">
    <location>
        <begin position="175"/>
        <end position="190"/>
    </location>
</feature>
<accession>A0A1X3ITK3</accession>
<evidence type="ECO:0000313" key="13">
    <source>
        <dbReference type="Proteomes" id="UP000193942"/>
    </source>
</evidence>
<dbReference type="InterPro" id="IPR016103">
    <property type="entry name" value="ProQ/FinO"/>
</dbReference>
<dbReference type="Gene3D" id="1.10.1710.10">
    <property type="entry name" value="ProQ/FinO domain"/>
    <property type="match status" value="1"/>
</dbReference>
<evidence type="ECO:0000256" key="8">
    <source>
        <dbReference type="ARBA" id="ARBA00024796"/>
    </source>
</evidence>
<evidence type="ECO:0000256" key="4">
    <source>
        <dbReference type="ARBA" id="ARBA00022884"/>
    </source>
</evidence>
<evidence type="ECO:0000256" key="2">
    <source>
        <dbReference type="ARBA" id="ARBA00020429"/>
    </source>
</evidence>
<comment type="caution">
    <text evidence="12">The sequence shown here is derived from an EMBL/GenBank/DDBJ whole genome shotgun (WGS) entry which is preliminary data.</text>
</comment>
<evidence type="ECO:0000259" key="11">
    <source>
        <dbReference type="SMART" id="SM00945"/>
    </source>
</evidence>
<keyword evidence="5" id="KW-0184">Conjugation</keyword>
<evidence type="ECO:0000256" key="3">
    <source>
        <dbReference type="ARBA" id="ARBA00022491"/>
    </source>
</evidence>
<dbReference type="Pfam" id="PF12602">
    <property type="entry name" value="FinO_N"/>
    <property type="match status" value="1"/>
</dbReference>
<gene>
    <name evidence="12" type="ORF">ECXG_04257</name>
</gene>
<reference evidence="12 13" key="1">
    <citation type="submission" date="2010-04" db="EMBL/GenBank/DDBJ databases">
        <title>The Genome Sequence of Escherichia coli TA447.</title>
        <authorList>
            <consortium name="The Broad Institute Genome Sequencing Platform"/>
            <consortium name="The Broad Institute Genome Sequencing Center for Infectious Disease"/>
            <person name="Feldgarden M."/>
            <person name="Gordon D.M."/>
            <person name="Johnson J.R."/>
            <person name="Johnston B.D."/>
            <person name="Young S."/>
            <person name="Zeng Q."/>
            <person name="Koehrsen M."/>
            <person name="Alvarado L."/>
            <person name="Berlin A.M."/>
            <person name="Borenstein D."/>
            <person name="Chapman S.B."/>
            <person name="Chen Z."/>
            <person name="Engels R."/>
            <person name="Freedman E."/>
            <person name="Gellesch M."/>
            <person name="Goldberg J."/>
            <person name="Griggs A."/>
            <person name="Gujja S."/>
            <person name="Heilman E.R."/>
            <person name="Heiman D.I."/>
            <person name="Hepburn T.A."/>
            <person name="Howarth C."/>
            <person name="Jen D."/>
            <person name="Larson L."/>
            <person name="Mehta T."/>
            <person name="Park D."/>
            <person name="Pearson M."/>
            <person name="Richards J."/>
            <person name="Roberts A."/>
            <person name="Saif S."/>
            <person name="Shea T.D."/>
            <person name="Shenoy N."/>
            <person name="Sisk P."/>
            <person name="Stolte C."/>
            <person name="Sykes S.N."/>
            <person name="Walk T."/>
            <person name="White J."/>
            <person name="Yandava C."/>
            <person name="Haas B."/>
            <person name="Henn M.R."/>
            <person name="Nusbaum C."/>
            <person name="Birren B."/>
        </authorList>
    </citation>
    <scope>NUCLEOTIDE SEQUENCE [LARGE SCALE GENOMIC DNA]</scope>
    <source>
        <strain evidence="12 13">TA447</strain>
    </source>
</reference>
<dbReference type="EMBL" id="ADIZ01000046">
    <property type="protein sequence ID" value="OSK88058.1"/>
    <property type="molecule type" value="Genomic_DNA"/>
</dbReference>
<keyword evidence="7" id="KW-0804">Transcription</keyword>
<organism evidence="12 13">
    <name type="scientific">Escherichia coli TA447</name>
    <dbReference type="NCBI Taxonomy" id="656447"/>
    <lineage>
        <taxon>Bacteria</taxon>
        <taxon>Pseudomonadati</taxon>
        <taxon>Pseudomonadota</taxon>
        <taxon>Gammaproteobacteria</taxon>
        <taxon>Enterobacterales</taxon>
        <taxon>Enterobacteriaceae</taxon>
        <taxon>Escherichia</taxon>
    </lineage>
</organism>
<evidence type="ECO:0000313" key="12">
    <source>
        <dbReference type="EMBL" id="OSK88058.1"/>
    </source>
</evidence>
<feature type="region of interest" description="Disordered" evidence="10">
    <location>
        <begin position="161"/>
        <end position="190"/>
    </location>
</feature>
<evidence type="ECO:0000256" key="7">
    <source>
        <dbReference type="ARBA" id="ARBA00023163"/>
    </source>
</evidence>
<dbReference type="AlphaFoldDB" id="A0A1X3ITK3"/>
<feature type="compositionally biased region" description="Basic residues" evidence="10">
    <location>
        <begin position="165"/>
        <end position="174"/>
    </location>
</feature>
<sequence length="190" mass="21500">MTEKKRPVLTLNRKGTTEPALRRRKQIVHVSTPPAWKEKKQRLAEKAARAAERTEKRGQLLAALKVYQKVRPLSEAVALLKAWWPGLFGEDEIRPMQCGIREVLFADIDERHLPVSRKQVRRALNTVARSEAYRVTIVSGASRFNPAGEVCGIVTDDDERNAKERLHRQRRQNARKAGLLAALGKLSPSP</sequence>
<comment type="function">
    <text evidence="8">One of the components on the FinOP fertility inhibition complex, which inhibits the expression of traJ gene, which in turn regulates the expression of some 20 transfer genes. The transfer genes are responsible for the process, called conjugal transfer, in which DNA is transmitted from one bacterial host to another. RNA-binding that interacts with the traJ mRNA and its antisense RNA, finP, stabilizing finP against endonucleolytic degradation and facilitating sense-antisense RNA recognition.</text>
</comment>
<comment type="similarity">
    <text evidence="1">Belongs to the FinO family.</text>
</comment>
<dbReference type="GO" id="GO:0003723">
    <property type="term" value="F:RNA binding"/>
    <property type="evidence" value="ECO:0007669"/>
    <property type="project" value="UniProtKB-KW"/>
</dbReference>
<dbReference type="Pfam" id="PF04352">
    <property type="entry name" value="ProQ"/>
    <property type="match status" value="1"/>
</dbReference>
<keyword evidence="4" id="KW-0694">RNA-binding</keyword>
<dbReference type="Proteomes" id="UP000193942">
    <property type="component" value="Unassembled WGS sequence"/>
</dbReference>
<dbReference type="SUPFAM" id="SSF48657">
    <property type="entry name" value="FinO-like"/>
    <property type="match status" value="1"/>
</dbReference>
<keyword evidence="6" id="KW-0805">Transcription regulation</keyword>
<feature type="domain" description="ProQ/FinO" evidence="11">
    <location>
        <begin position="68"/>
        <end position="182"/>
    </location>
</feature>
<evidence type="ECO:0000256" key="5">
    <source>
        <dbReference type="ARBA" id="ARBA00022971"/>
    </source>
</evidence>
<dbReference type="SMART" id="SM00945">
    <property type="entry name" value="ProQ"/>
    <property type="match status" value="1"/>
</dbReference>
<protein>
    <recommendedName>
        <fullName evidence="2">Fertility inhibition protein</fullName>
    </recommendedName>
    <alternativeName>
        <fullName evidence="9">Conjugal transfer repressor</fullName>
    </alternativeName>
</protein>
<evidence type="ECO:0000256" key="9">
    <source>
        <dbReference type="ARBA" id="ARBA00031673"/>
    </source>
</evidence>
<evidence type="ECO:0000256" key="1">
    <source>
        <dbReference type="ARBA" id="ARBA00008521"/>
    </source>
</evidence>